<dbReference type="Pfam" id="PF20946">
    <property type="entry name" value="Ctf4_C"/>
    <property type="match status" value="1"/>
</dbReference>
<dbReference type="Pfam" id="PF24817">
    <property type="entry name" value="WD40_WDHD1_1st"/>
    <property type="match status" value="1"/>
</dbReference>
<dbReference type="Pfam" id="PF12341">
    <property type="entry name" value="Mcl1_mid"/>
    <property type="match status" value="1"/>
</dbReference>
<feature type="compositionally biased region" description="Polar residues" evidence="6">
    <location>
        <begin position="861"/>
        <end position="870"/>
    </location>
</feature>
<evidence type="ECO:0000259" key="9">
    <source>
        <dbReference type="Pfam" id="PF24817"/>
    </source>
</evidence>
<reference evidence="11" key="1">
    <citation type="journal article" date="2015" name="Proc. Natl. Acad. Sci. U.S.A.">
        <title>Genome sequence of the Asian Tiger mosquito, Aedes albopictus, reveals insights into its biology, genetics, and evolution.</title>
        <authorList>
            <person name="Chen X.G."/>
            <person name="Jiang X."/>
            <person name="Gu J."/>
            <person name="Xu M."/>
            <person name="Wu Y."/>
            <person name="Deng Y."/>
            <person name="Zhang C."/>
            <person name="Bonizzoni M."/>
            <person name="Dermauw W."/>
            <person name="Vontas J."/>
            <person name="Armbruster P."/>
            <person name="Huang X."/>
            <person name="Yang Y."/>
            <person name="Zhang H."/>
            <person name="He W."/>
            <person name="Peng H."/>
            <person name="Liu Y."/>
            <person name="Wu K."/>
            <person name="Chen J."/>
            <person name="Lirakis M."/>
            <person name="Topalis P."/>
            <person name="Van Leeuwen T."/>
            <person name="Hall A.B."/>
            <person name="Jiang X."/>
            <person name="Thorpe C."/>
            <person name="Mueller R.L."/>
            <person name="Sun C."/>
            <person name="Waterhouse R.M."/>
            <person name="Yan G."/>
            <person name="Tu Z.J."/>
            <person name="Fang X."/>
            <person name="James A.A."/>
        </authorList>
    </citation>
    <scope>NUCLEOTIDE SEQUENCE [LARGE SCALE GENOMIC DNA]</scope>
    <source>
        <strain evidence="11">Foshan</strain>
    </source>
</reference>
<evidence type="ECO:0000313" key="10">
    <source>
        <dbReference type="EnsemblMetazoa" id="AALFPA23_018980.P27909"/>
    </source>
</evidence>
<dbReference type="SUPFAM" id="SSF50998">
    <property type="entry name" value="Quinoprotein alcohol dehydrogenase-like"/>
    <property type="match status" value="1"/>
</dbReference>
<dbReference type="PROSITE" id="PS00678">
    <property type="entry name" value="WD_REPEATS_1"/>
    <property type="match status" value="1"/>
</dbReference>
<keyword evidence="11" id="KW-1185">Reference proteome</keyword>
<dbReference type="GeneID" id="109418109"/>
<feature type="domain" description="WDHD1 first WD40" evidence="9">
    <location>
        <begin position="9"/>
        <end position="297"/>
    </location>
</feature>
<evidence type="ECO:0000259" key="8">
    <source>
        <dbReference type="Pfam" id="PF20946"/>
    </source>
</evidence>
<feature type="region of interest" description="Disordered" evidence="6">
    <location>
        <begin position="839"/>
        <end position="943"/>
    </location>
</feature>
<dbReference type="PANTHER" id="PTHR19932">
    <property type="entry name" value="WD REPEAT AND HMG-BOX DNA BINDING PROTEIN"/>
    <property type="match status" value="1"/>
</dbReference>
<keyword evidence="4" id="KW-0539">Nucleus</keyword>
<keyword evidence="2 5" id="KW-0853">WD repeat</keyword>
<evidence type="ECO:0000256" key="5">
    <source>
        <dbReference type="PROSITE-ProRule" id="PRU00221"/>
    </source>
</evidence>
<feature type="domain" description="WDHD1/CFT4 helical bundle" evidence="8">
    <location>
        <begin position="738"/>
        <end position="800"/>
    </location>
</feature>
<dbReference type="RefSeq" id="XP_019547842.2">
    <property type="nucleotide sequence ID" value="XM_019692297.3"/>
</dbReference>
<dbReference type="InterPro" id="IPR022100">
    <property type="entry name" value="WDHD1/CFT4_beta-prop_2nd"/>
</dbReference>
<evidence type="ECO:0000256" key="6">
    <source>
        <dbReference type="SAM" id="MobiDB-lite"/>
    </source>
</evidence>
<feature type="compositionally biased region" description="Basic and acidic residues" evidence="6">
    <location>
        <begin position="379"/>
        <end position="389"/>
    </location>
</feature>
<feature type="compositionally biased region" description="Polar residues" evidence="6">
    <location>
        <begin position="975"/>
        <end position="988"/>
    </location>
</feature>
<dbReference type="PROSITE" id="PS50082">
    <property type="entry name" value="WD_REPEATS_2"/>
    <property type="match status" value="3"/>
</dbReference>
<dbReference type="Proteomes" id="UP000069940">
    <property type="component" value="Unassembled WGS sequence"/>
</dbReference>
<dbReference type="InterPro" id="IPR011047">
    <property type="entry name" value="Quinoprotein_ADH-like_sf"/>
</dbReference>
<feature type="region of interest" description="Disordered" evidence="6">
    <location>
        <begin position="366"/>
        <end position="428"/>
    </location>
</feature>
<evidence type="ECO:0000256" key="4">
    <source>
        <dbReference type="ARBA" id="ARBA00023242"/>
    </source>
</evidence>
<dbReference type="InterPro" id="IPR015943">
    <property type="entry name" value="WD40/YVTN_repeat-like_dom_sf"/>
</dbReference>
<dbReference type="InterPro" id="IPR048591">
    <property type="entry name" value="WDHD1/CFT4_hel"/>
</dbReference>
<evidence type="ECO:0000256" key="3">
    <source>
        <dbReference type="ARBA" id="ARBA00022737"/>
    </source>
</evidence>
<dbReference type="InterPro" id="IPR001680">
    <property type="entry name" value="WD40_rpt"/>
</dbReference>
<evidence type="ECO:0000313" key="11">
    <source>
        <dbReference type="Proteomes" id="UP000069940"/>
    </source>
</evidence>
<sequence>MPFKRSAMRYGHIAGYTSAVYQENGERIISFGYDGDVRVWDGVFDDDASTTCLAENVWALLQYGDRVLVANDLNTVQAYKYPELEKDGIEFRFTAFVTSLVRNGQYLAAGSEDGTIKVKPTGAEGDEFELGGLAGPVLSMALSPKNLLAASCGDGKLRVWDLASKKLLKTLDGLKKVKSFEGNVYFATPSFDPKRGSVLAFPRGKEIVVLNTTTWDQQKFLKHKSLSAEFTCGAFSPRGEFFAAGSAKGEVVIWDYQTGELVKGEEVSIDSNPLISLTWHPKNNGELVICDDQGQLGNVNDIFNDNDDADDGNDLMEMAEKEANGAAEEDDDDDLDEMYSKHVAGTKQVAEESDDDDNTVSVNRLKSQFALPTEDQDDKPEPEVGKPEDDKSDDENPDDEKPQQVKAASPRIDYDDDDDARSVMSDTSVKSYPMQRYFQPGSTPEKLAHRYLVYNHVGIVRGHTDGNEKAIEVEFHDSSKHHGMHLANFQNHTVAGLSETVLAMGCSTGTDCNSKLVCINLVAFGNREWSSIMPDMEEIVGVVASDKTVVAATTAGLLRVYSAKGTQREVIAIPGPLVSMAAYGDHVLVAYHRSPATRDQHLNLMIITCVNYRLRCREVSIPLTPESELRWLGYSDKGSPVIYDSAGSMRLYHAASNLWFPIMDAEKHKIGASDSLFIVTVSESRQQAQIIVCRGAKFPQTNPRPIPLNVAIQVPLCEIDSEKSILEESLLRSMYLKHDDADKVMKEAAVKLFALASRAEMEPRAKELIETIASSQLIPLVCKYARKINRVHLAESLSALLGTFQDQEKEEEQFEMEVVRENAAMVSELVHINREAVTKKDNTPKIKPIPVTMRKNPFKKSGSSGLSSPATPNPLEHLTASAIGFPSPSVSNRSTSKNDLHADIDSTTSTFENNENEPSNNGTNGRTPTTPAPSSGPGKFTPWYEKNKAQLREDHPAVEETELIKIGLRQFKTLNSYLTPQASSNSTNGEKRKRDEGEPTESGVSKLAKFGFVKKG</sequence>
<dbReference type="SMART" id="SM00320">
    <property type="entry name" value="WD40"/>
    <property type="match status" value="4"/>
</dbReference>
<feature type="repeat" description="WD" evidence="5">
    <location>
        <begin position="9"/>
        <end position="41"/>
    </location>
</feature>
<evidence type="ECO:0000256" key="1">
    <source>
        <dbReference type="ARBA" id="ARBA00004123"/>
    </source>
</evidence>
<protein>
    <recommendedName>
        <fullName evidence="12">Minichromosome loss protein Mcl1 middle region domain-containing protein</fullName>
    </recommendedName>
</protein>
<feature type="region of interest" description="Disordered" evidence="6">
    <location>
        <begin position="975"/>
        <end position="1016"/>
    </location>
</feature>
<comment type="subcellular location">
    <subcellularLocation>
        <location evidence="1">Nucleus</location>
    </subcellularLocation>
</comment>
<organism evidence="10 11">
    <name type="scientific">Aedes albopictus</name>
    <name type="common">Asian tiger mosquito</name>
    <name type="synonym">Stegomyia albopicta</name>
    <dbReference type="NCBI Taxonomy" id="7160"/>
    <lineage>
        <taxon>Eukaryota</taxon>
        <taxon>Metazoa</taxon>
        <taxon>Ecdysozoa</taxon>
        <taxon>Arthropoda</taxon>
        <taxon>Hexapoda</taxon>
        <taxon>Insecta</taxon>
        <taxon>Pterygota</taxon>
        <taxon>Neoptera</taxon>
        <taxon>Endopterygota</taxon>
        <taxon>Diptera</taxon>
        <taxon>Nematocera</taxon>
        <taxon>Culicoidea</taxon>
        <taxon>Culicidae</taxon>
        <taxon>Culicinae</taxon>
        <taxon>Aedini</taxon>
        <taxon>Aedes</taxon>
        <taxon>Stegomyia</taxon>
    </lineage>
</organism>
<dbReference type="Gene3D" id="2.130.10.10">
    <property type="entry name" value="YVTN repeat-like/Quinoprotein amine dehydrogenase"/>
    <property type="match status" value="2"/>
</dbReference>
<dbReference type="InterPro" id="IPR057646">
    <property type="entry name" value="WD40_WDHD1_1st"/>
</dbReference>
<accession>A0ABM1ZJ35</accession>
<dbReference type="EnsemblMetazoa" id="AALFPA23_018980.R27909">
    <property type="protein sequence ID" value="AALFPA23_018980.P27909"/>
    <property type="gene ID" value="AALFPA23_018980"/>
</dbReference>
<feature type="repeat" description="WD" evidence="5">
    <location>
        <begin position="130"/>
        <end position="170"/>
    </location>
</feature>
<keyword evidence="3" id="KW-0677">Repeat</keyword>
<dbReference type="InterPro" id="IPR019775">
    <property type="entry name" value="WD40_repeat_CS"/>
</dbReference>
<evidence type="ECO:0008006" key="12">
    <source>
        <dbReference type="Google" id="ProtNLM"/>
    </source>
</evidence>
<proteinExistence type="predicted"/>
<feature type="repeat" description="WD" evidence="5">
    <location>
        <begin position="234"/>
        <end position="264"/>
    </location>
</feature>
<feature type="domain" description="WDHD1/CFT4 second beta-propeller" evidence="7">
    <location>
        <begin position="437"/>
        <end position="716"/>
    </location>
</feature>
<evidence type="ECO:0000259" key="7">
    <source>
        <dbReference type="Pfam" id="PF12341"/>
    </source>
</evidence>
<evidence type="ECO:0000256" key="2">
    <source>
        <dbReference type="ARBA" id="ARBA00022574"/>
    </source>
</evidence>
<dbReference type="PANTHER" id="PTHR19932:SF10">
    <property type="entry name" value="WD REPEAT AND HMG-BOX DNA-BINDING PROTEIN 1"/>
    <property type="match status" value="1"/>
</dbReference>
<name>A0ABM1ZJ35_AEDAL</name>
<dbReference type="PROSITE" id="PS50294">
    <property type="entry name" value="WD_REPEATS_REGION"/>
    <property type="match status" value="1"/>
</dbReference>
<reference evidence="10" key="2">
    <citation type="submission" date="2025-05" db="UniProtKB">
        <authorList>
            <consortium name="EnsemblMetazoa"/>
        </authorList>
    </citation>
    <scope>IDENTIFICATION</scope>
    <source>
        <strain evidence="10">Foshan</strain>
    </source>
</reference>
<feature type="compositionally biased region" description="Low complexity" evidence="6">
    <location>
        <begin position="906"/>
        <end position="938"/>
    </location>
</feature>